<accession>A0A7S1TD67</accession>
<gene>
    <name evidence="10" type="ORF">CCAE0312_LOCUS2882</name>
</gene>
<evidence type="ECO:0000256" key="3">
    <source>
        <dbReference type="ARBA" id="ARBA00011946"/>
    </source>
</evidence>
<dbReference type="SUPFAM" id="SSF53850">
    <property type="entry name" value="Periplasmic binding protein-like II"/>
    <property type="match status" value="1"/>
</dbReference>
<dbReference type="InterPro" id="IPR013820">
    <property type="entry name" value="ATP_PRibTrfase_cat"/>
</dbReference>
<dbReference type="Gene3D" id="3.30.70.120">
    <property type="match status" value="1"/>
</dbReference>
<keyword evidence="7" id="KW-0368">Histidine biosynthesis</keyword>
<dbReference type="InterPro" id="IPR018198">
    <property type="entry name" value="ATP_PRibTrfase_CS"/>
</dbReference>
<dbReference type="GO" id="GO:0000105">
    <property type="term" value="P:L-histidine biosynthetic process"/>
    <property type="evidence" value="ECO:0007669"/>
    <property type="project" value="UniProtKB-UniPathway"/>
</dbReference>
<dbReference type="EC" id="2.4.2.17" evidence="3"/>
<dbReference type="NCBIfam" id="TIGR03455">
    <property type="entry name" value="HisG_C-term"/>
    <property type="match status" value="1"/>
</dbReference>
<dbReference type="PANTHER" id="PTHR21403:SF8">
    <property type="entry name" value="ATP PHOSPHORIBOSYLTRANSFERASE"/>
    <property type="match status" value="1"/>
</dbReference>
<evidence type="ECO:0000256" key="4">
    <source>
        <dbReference type="ARBA" id="ARBA00022605"/>
    </source>
</evidence>
<comment type="catalytic activity">
    <reaction evidence="1">
        <text>1-(5-phospho-beta-D-ribosyl)-ATP + diphosphate = 5-phospho-alpha-D-ribose 1-diphosphate + ATP</text>
        <dbReference type="Rhea" id="RHEA:18473"/>
        <dbReference type="ChEBI" id="CHEBI:30616"/>
        <dbReference type="ChEBI" id="CHEBI:33019"/>
        <dbReference type="ChEBI" id="CHEBI:58017"/>
        <dbReference type="ChEBI" id="CHEBI:73183"/>
        <dbReference type="EC" id="2.4.2.17"/>
    </reaction>
</comment>
<dbReference type="Pfam" id="PF01634">
    <property type="entry name" value="HisG"/>
    <property type="match status" value="1"/>
</dbReference>
<dbReference type="Gene3D" id="3.40.190.10">
    <property type="entry name" value="Periplasmic binding protein-like II"/>
    <property type="match status" value="1"/>
</dbReference>
<organism evidence="10">
    <name type="scientific">Compsopogon caeruleus</name>
    <dbReference type="NCBI Taxonomy" id="31354"/>
    <lineage>
        <taxon>Eukaryota</taxon>
        <taxon>Rhodophyta</taxon>
        <taxon>Compsopogonophyceae</taxon>
        <taxon>Compsopogonales</taxon>
        <taxon>Compsopogonaceae</taxon>
        <taxon>Compsopogon</taxon>
    </lineage>
</organism>
<dbReference type="SUPFAM" id="SSF54913">
    <property type="entry name" value="GlnB-like"/>
    <property type="match status" value="1"/>
</dbReference>
<feature type="domain" description="ATP phosphoribosyltransferase catalytic" evidence="8">
    <location>
        <begin position="18"/>
        <end position="126"/>
    </location>
</feature>
<keyword evidence="4" id="KW-0028">Amino-acid biosynthesis</keyword>
<name>A0A7S1TD67_9RHOD</name>
<keyword evidence="6" id="KW-0808">Transferase</keyword>
<dbReference type="PANTHER" id="PTHR21403">
    <property type="entry name" value="ATP PHOSPHORIBOSYLTRANSFERASE ATP-PRTASE"/>
    <property type="match status" value="1"/>
</dbReference>
<dbReference type="InterPro" id="IPR013115">
    <property type="entry name" value="HisG_C"/>
</dbReference>
<dbReference type="Pfam" id="PF08029">
    <property type="entry name" value="HisG_C"/>
    <property type="match status" value="1"/>
</dbReference>
<comment type="pathway">
    <text evidence="2">Amino-acid biosynthesis; L-histidine biosynthesis; L-histidine from 5-phospho-alpha-D-ribose 1-diphosphate: step 1/9.</text>
</comment>
<dbReference type="GO" id="GO:0000287">
    <property type="term" value="F:magnesium ion binding"/>
    <property type="evidence" value="ECO:0007669"/>
    <property type="project" value="InterPro"/>
</dbReference>
<evidence type="ECO:0000259" key="8">
    <source>
        <dbReference type="Pfam" id="PF01634"/>
    </source>
</evidence>
<keyword evidence="5" id="KW-0328">Glycosyltransferase</keyword>
<evidence type="ECO:0000313" key="10">
    <source>
        <dbReference type="EMBL" id="CAD9230828.1"/>
    </source>
</evidence>
<sequence>MSWNNVSSIQELAAEVAQMVDRPLRVATKFHTVATKFLGDYGISNYALVNMEGALEASTQMGTADCIIDLISSGTTLRENLLKEIEGGTILESTMQLIGNRSALRHDSSDGAFLRGVTQELLERIEAHTLGRDRYNLIANIRGTSPGEVARRLGVSTSLRGVDGPTISAVIPPRGENSGMYAIGIIVPKSDLYHAVQELRQIGGSGVCVLPVTFVFERSSLRWDRLMASLGQEGSDHHRDPQEETLTI</sequence>
<dbReference type="InterPro" id="IPR015867">
    <property type="entry name" value="N-reg_PII/ATP_PRibTrfase_C"/>
</dbReference>
<reference evidence="10" key="1">
    <citation type="submission" date="2021-01" db="EMBL/GenBank/DDBJ databases">
        <authorList>
            <person name="Corre E."/>
            <person name="Pelletier E."/>
            <person name="Niang G."/>
            <person name="Scheremetjew M."/>
            <person name="Finn R."/>
            <person name="Kale V."/>
            <person name="Holt S."/>
            <person name="Cochrane G."/>
            <person name="Meng A."/>
            <person name="Brown T."/>
            <person name="Cohen L."/>
        </authorList>
    </citation>
    <scope>NUCLEOTIDE SEQUENCE</scope>
    <source>
        <strain evidence="10">SAG 36.94</strain>
    </source>
</reference>
<feature type="domain" description="Histidine biosynthesis HisG C-terminal" evidence="9">
    <location>
        <begin position="155"/>
        <end position="212"/>
    </location>
</feature>
<dbReference type="GO" id="GO:0005737">
    <property type="term" value="C:cytoplasm"/>
    <property type="evidence" value="ECO:0007669"/>
    <property type="project" value="InterPro"/>
</dbReference>
<evidence type="ECO:0000256" key="2">
    <source>
        <dbReference type="ARBA" id="ARBA00004667"/>
    </source>
</evidence>
<dbReference type="InterPro" id="IPR011322">
    <property type="entry name" value="N-reg_PII-like_a/b"/>
</dbReference>
<dbReference type="AlphaFoldDB" id="A0A7S1TD67"/>
<evidence type="ECO:0000256" key="6">
    <source>
        <dbReference type="ARBA" id="ARBA00022679"/>
    </source>
</evidence>
<dbReference type="InterPro" id="IPR001348">
    <property type="entry name" value="ATP_PRibTrfase_HisG"/>
</dbReference>
<dbReference type="UniPathway" id="UPA00031">
    <property type="reaction ID" value="UER00006"/>
</dbReference>
<protein>
    <recommendedName>
        <fullName evidence="3">ATP phosphoribosyltransferase</fullName>
        <ecNumber evidence="3">2.4.2.17</ecNumber>
    </recommendedName>
</protein>
<dbReference type="PROSITE" id="PS01316">
    <property type="entry name" value="ATP_P_PHORIBOSYLTR"/>
    <property type="match status" value="1"/>
</dbReference>
<evidence type="ECO:0000256" key="7">
    <source>
        <dbReference type="ARBA" id="ARBA00023102"/>
    </source>
</evidence>
<evidence type="ECO:0000259" key="9">
    <source>
        <dbReference type="Pfam" id="PF08029"/>
    </source>
</evidence>
<evidence type="ECO:0000256" key="1">
    <source>
        <dbReference type="ARBA" id="ARBA00000915"/>
    </source>
</evidence>
<dbReference type="GO" id="GO:0003879">
    <property type="term" value="F:ATP phosphoribosyltransferase activity"/>
    <property type="evidence" value="ECO:0007669"/>
    <property type="project" value="UniProtKB-EC"/>
</dbReference>
<evidence type="ECO:0000256" key="5">
    <source>
        <dbReference type="ARBA" id="ARBA00022676"/>
    </source>
</evidence>
<proteinExistence type="predicted"/>
<dbReference type="EMBL" id="HBGH01005352">
    <property type="protein sequence ID" value="CAD9230828.1"/>
    <property type="molecule type" value="Transcribed_RNA"/>
</dbReference>